<dbReference type="NCBIfam" id="TIGR00079">
    <property type="entry name" value="pept_deformyl"/>
    <property type="match status" value="1"/>
</dbReference>
<dbReference type="InterPro" id="IPR023635">
    <property type="entry name" value="Peptide_deformylase"/>
</dbReference>
<dbReference type="GO" id="GO:0042586">
    <property type="term" value="F:peptide deformylase activity"/>
    <property type="evidence" value="ECO:0007669"/>
    <property type="project" value="UniProtKB-EC"/>
</dbReference>
<dbReference type="EC" id="3.5.1.88" evidence="4"/>
<evidence type="ECO:0000256" key="4">
    <source>
        <dbReference type="HAMAP-Rule" id="MF_00163"/>
    </source>
</evidence>
<dbReference type="CDD" id="cd00487">
    <property type="entry name" value="Pep_deformylase"/>
    <property type="match status" value="1"/>
</dbReference>
<name>A0ABW5N9L0_9FLAO</name>
<comment type="similarity">
    <text evidence="1 4">Belongs to the polypeptide deformylase family.</text>
</comment>
<evidence type="ECO:0000313" key="5">
    <source>
        <dbReference type="EMBL" id="MFD2592247.1"/>
    </source>
</evidence>
<evidence type="ECO:0000256" key="1">
    <source>
        <dbReference type="ARBA" id="ARBA00010759"/>
    </source>
</evidence>
<dbReference type="Gene3D" id="3.90.45.10">
    <property type="entry name" value="Peptide deformylase"/>
    <property type="match status" value="1"/>
</dbReference>
<keyword evidence="2 4" id="KW-0479">Metal-binding</keyword>
<dbReference type="PANTHER" id="PTHR10458">
    <property type="entry name" value="PEPTIDE DEFORMYLASE"/>
    <property type="match status" value="1"/>
</dbReference>
<keyword evidence="3 4" id="KW-0378">Hydrolase</keyword>
<proteinExistence type="inferred from homology"/>
<protein>
    <recommendedName>
        <fullName evidence="4">Peptide deformylase</fullName>
        <shortName evidence="4">PDF</shortName>
        <ecNumber evidence="4">3.5.1.88</ecNumber>
    </recommendedName>
    <alternativeName>
        <fullName evidence="4">Polypeptide deformylase</fullName>
    </alternativeName>
</protein>
<keyword evidence="4" id="KW-0648">Protein biosynthesis</keyword>
<dbReference type="HAMAP" id="MF_00163">
    <property type="entry name" value="Pep_deformylase"/>
    <property type="match status" value="1"/>
</dbReference>
<evidence type="ECO:0000313" key="6">
    <source>
        <dbReference type="Proteomes" id="UP001597459"/>
    </source>
</evidence>
<dbReference type="EMBL" id="JBHULX010000030">
    <property type="protein sequence ID" value="MFD2592247.1"/>
    <property type="molecule type" value="Genomic_DNA"/>
</dbReference>
<gene>
    <name evidence="4 5" type="primary">def</name>
    <name evidence="5" type="ORF">ACFSTE_15525</name>
</gene>
<dbReference type="PANTHER" id="PTHR10458:SF22">
    <property type="entry name" value="PEPTIDE DEFORMYLASE"/>
    <property type="match status" value="1"/>
</dbReference>
<evidence type="ECO:0000256" key="2">
    <source>
        <dbReference type="ARBA" id="ARBA00022723"/>
    </source>
</evidence>
<comment type="function">
    <text evidence="4">Removes the formyl group from the N-terminal Met of newly synthesized proteins. Requires at least a dipeptide for an efficient rate of reaction. N-terminal L-methionine is a prerequisite for activity but the enzyme has broad specificity at other positions.</text>
</comment>
<feature type="binding site" evidence="4">
    <location>
        <position position="147"/>
    </location>
    <ligand>
        <name>Fe cation</name>
        <dbReference type="ChEBI" id="CHEBI:24875"/>
    </ligand>
</feature>
<dbReference type="PRINTS" id="PR01576">
    <property type="entry name" value="PDEFORMYLASE"/>
</dbReference>
<feature type="binding site" evidence="4">
    <location>
        <position position="105"/>
    </location>
    <ligand>
        <name>Fe cation</name>
        <dbReference type="ChEBI" id="CHEBI:24875"/>
    </ligand>
</feature>
<comment type="caution">
    <text evidence="5">The sequence shown here is derived from an EMBL/GenBank/DDBJ whole genome shotgun (WGS) entry which is preliminary data.</text>
</comment>
<dbReference type="Pfam" id="PF01327">
    <property type="entry name" value="Pep_deformylase"/>
    <property type="match status" value="1"/>
</dbReference>
<dbReference type="PIRSF" id="PIRSF004749">
    <property type="entry name" value="Pep_def"/>
    <property type="match status" value="1"/>
</dbReference>
<dbReference type="InterPro" id="IPR036821">
    <property type="entry name" value="Peptide_deformylase_sf"/>
</dbReference>
<feature type="active site" evidence="4">
    <location>
        <position position="148"/>
    </location>
</feature>
<keyword evidence="6" id="KW-1185">Reference proteome</keyword>
<accession>A0ABW5N9L0</accession>
<dbReference type="RefSeq" id="WP_176026937.1">
    <property type="nucleotide sequence ID" value="NZ_JBHSJV010000001.1"/>
</dbReference>
<organism evidence="5 6">
    <name type="scientific">Aquimarina hainanensis</name>
    <dbReference type="NCBI Taxonomy" id="1578017"/>
    <lineage>
        <taxon>Bacteria</taxon>
        <taxon>Pseudomonadati</taxon>
        <taxon>Bacteroidota</taxon>
        <taxon>Flavobacteriia</taxon>
        <taxon>Flavobacteriales</taxon>
        <taxon>Flavobacteriaceae</taxon>
        <taxon>Aquimarina</taxon>
    </lineage>
</organism>
<dbReference type="SUPFAM" id="SSF56420">
    <property type="entry name" value="Peptide deformylase"/>
    <property type="match status" value="1"/>
</dbReference>
<dbReference type="Proteomes" id="UP001597459">
    <property type="component" value="Unassembled WGS sequence"/>
</dbReference>
<comment type="cofactor">
    <cofactor evidence="4">
        <name>Fe(2+)</name>
        <dbReference type="ChEBI" id="CHEBI:29033"/>
    </cofactor>
    <text evidence="4">Binds 1 Fe(2+) ion.</text>
</comment>
<feature type="binding site" evidence="4">
    <location>
        <position position="151"/>
    </location>
    <ligand>
        <name>Fe cation</name>
        <dbReference type="ChEBI" id="CHEBI:24875"/>
    </ligand>
</feature>
<reference evidence="6" key="1">
    <citation type="journal article" date="2019" name="Int. J. Syst. Evol. Microbiol.">
        <title>The Global Catalogue of Microorganisms (GCM) 10K type strain sequencing project: providing services to taxonomists for standard genome sequencing and annotation.</title>
        <authorList>
            <consortium name="The Broad Institute Genomics Platform"/>
            <consortium name="The Broad Institute Genome Sequencing Center for Infectious Disease"/>
            <person name="Wu L."/>
            <person name="Ma J."/>
        </authorList>
    </citation>
    <scope>NUCLEOTIDE SEQUENCE [LARGE SCALE GENOMIC DNA]</scope>
    <source>
        <strain evidence="6">KCTC 42423</strain>
    </source>
</reference>
<comment type="catalytic activity">
    <reaction evidence="4">
        <text>N-terminal N-formyl-L-methionyl-[peptide] + H2O = N-terminal L-methionyl-[peptide] + formate</text>
        <dbReference type="Rhea" id="RHEA:24420"/>
        <dbReference type="Rhea" id="RHEA-COMP:10639"/>
        <dbReference type="Rhea" id="RHEA-COMP:10640"/>
        <dbReference type="ChEBI" id="CHEBI:15377"/>
        <dbReference type="ChEBI" id="CHEBI:15740"/>
        <dbReference type="ChEBI" id="CHEBI:49298"/>
        <dbReference type="ChEBI" id="CHEBI:64731"/>
        <dbReference type="EC" id="3.5.1.88"/>
    </reaction>
</comment>
<dbReference type="NCBIfam" id="NF001159">
    <property type="entry name" value="PRK00150.1-3"/>
    <property type="match status" value="1"/>
</dbReference>
<evidence type="ECO:0000256" key="3">
    <source>
        <dbReference type="ARBA" id="ARBA00022801"/>
    </source>
</evidence>
<sequence length="196" mass="22350">MILPIVAYGSPVLKKKAIDITADYEGLSALITNMFETMYNAHGVGLAAPQIGLSIRLFIVDAAPFSDDEELSEEEQRQLKSLKKVFINPVIIEETGEEWAFSEGCLSIPDVREDVFRKEKIKIRYYDENFNEITEEYDGLGARVIQHEYDHIEGILFTDKLSSLKKRLIKSKLTNISKGKVGADYKMKFPLLKKKR</sequence>
<keyword evidence="4" id="KW-0408">Iron</keyword>